<evidence type="ECO:0000256" key="2">
    <source>
        <dbReference type="ARBA" id="ARBA00010765"/>
    </source>
</evidence>
<dbReference type="InterPro" id="IPR013785">
    <property type="entry name" value="Aldolase_TIM"/>
</dbReference>
<evidence type="ECO:0000256" key="6">
    <source>
        <dbReference type="ARBA" id="ARBA00022691"/>
    </source>
</evidence>
<dbReference type="EMBL" id="VDCI01000001">
    <property type="protein sequence ID" value="TNJ38151.1"/>
    <property type="molecule type" value="Genomic_DNA"/>
</dbReference>
<feature type="binding site" evidence="13 14">
    <location>
        <position position="214"/>
    </location>
    <ligand>
        <name>[2Fe-2S] cluster</name>
        <dbReference type="ChEBI" id="CHEBI:190135"/>
    </ligand>
</feature>
<dbReference type="PROSITE" id="PS51918">
    <property type="entry name" value="RADICAL_SAM"/>
    <property type="match status" value="1"/>
</dbReference>
<keyword evidence="11 13" id="KW-0411">Iron-sulfur</keyword>
<evidence type="ECO:0000256" key="3">
    <source>
        <dbReference type="ARBA" id="ARBA00012236"/>
    </source>
</evidence>
<evidence type="ECO:0000313" key="16">
    <source>
        <dbReference type="EMBL" id="TNJ38151.1"/>
    </source>
</evidence>
<accession>A0A5C4S611</accession>
<dbReference type="EC" id="2.8.1.6" evidence="3 13"/>
<comment type="cofactor">
    <cofactor evidence="13 14">
        <name>[4Fe-4S] cluster</name>
        <dbReference type="ChEBI" id="CHEBI:49883"/>
    </cofactor>
    <text evidence="13 14">Binds 1 [4Fe-4S] cluster. The cluster is coordinated with 3 cysteines and an exchangeable S-adenosyl-L-methionine.</text>
</comment>
<dbReference type="InterPro" id="IPR058240">
    <property type="entry name" value="rSAM_sf"/>
</dbReference>
<dbReference type="Pfam" id="PF04055">
    <property type="entry name" value="Radical_SAM"/>
    <property type="match status" value="1"/>
</dbReference>
<proteinExistence type="inferred from homology"/>
<name>A0A5C4S611_PROVB</name>
<keyword evidence="6 13" id="KW-0949">S-adenosyl-L-methionine</keyword>
<sequence length="338" mass="37083">MISLLDPTVIEAYRVLETGEPLAYDNACRLAELSGEAVLDLLSLANKVRNRYAPLPEGDRIHRCSILNAKSGVCGENCSFCAQSLHNRADVEQYQLLDEQSVFDAAERVYREGVRHFGIVTSGYGYRRPTAEFRRILELIRALRKRYDGLNVCASIGVLGEETARMLAEAEIAHYNINIQVSPFRYGELIADSHTVEERIETVRLLRKHGVPVCCGGILGVGETMQERVDLIYALQELDVAVIPLNVLVPVTGTPQEGAIPVPVSDVLKTFAICRLAHPCKVIKFAAGRETVMKDFQGLLMLAGANGFLTGGYLTTRGREISDDMKLAAELGGFGGTI</sequence>
<feature type="binding site" evidence="13 14">
    <location>
        <position position="81"/>
    </location>
    <ligand>
        <name>[4Fe-4S] cluster</name>
        <dbReference type="ChEBI" id="CHEBI:49883"/>
        <note>4Fe-4S-S-AdoMet</note>
    </ligand>
</feature>
<dbReference type="PIRSF" id="PIRSF001619">
    <property type="entry name" value="Biotin_synth"/>
    <property type="match status" value="1"/>
</dbReference>
<dbReference type="Pfam" id="PF06968">
    <property type="entry name" value="BATS"/>
    <property type="match status" value="1"/>
</dbReference>
<dbReference type="SFLD" id="SFLDG01060">
    <property type="entry name" value="BATS_domain_containing"/>
    <property type="match status" value="1"/>
</dbReference>
<dbReference type="PANTHER" id="PTHR22976">
    <property type="entry name" value="BIOTIN SYNTHASE"/>
    <property type="match status" value="1"/>
</dbReference>
<evidence type="ECO:0000256" key="1">
    <source>
        <dbReference type="ARBA" id="ARBA00004942"/>
    </source>
</evidence>
<comment type="similarity">
    <text evidence="2 13">Belongs to the radical SAM superfamily. Biotin synthase family.</text>
</comment>
<dbReference type="PANTHER" id="PTHR22976:SF2">
    <property type="entry name" value="BIOTIN SYNTHASE, MITOCHONDRIAL"/>
    <property type="match status" value="1"/>
</dbReference>
<keyword evidence="4 13" id="KW-0004">4Fe-4S</keyword>
<protein>
    <recommendedName>
        <fullName evidence="3 13">Biotin synthase</fullName>
        <ecNumber evidence="3 13">2.8.1.6</ecNumber>
    </recommendedName>
</protein>
<dbReference type="InterPro" id="IPR006638">
    <property type="entry name" value="Elp3/MiaA/NifB-like_rSAM"/>
</dbReference>
<comment type="cofactor">
    <cofactor evidence="14">
        <name>[2Fe-2S] cluster</name>
        <dbReference type="ChEBI" id="CHEBI:190135"/>
    </cofactor>
    <text evidence="14">Binds 1 [2Fe-2S] cluster. The cluster is coordinated with 3 cysteines and 1 arginine.</text>
</comment>
<dbReference type="InterPro" id="IPR024177">
    <property type="entry name" value="Biotin_synthase"/>
</dbReference>
<organism evidence="16 17">
    <name type="scientific">Prosthecochloris vibrioformis</name>
    <name type="common">Chlorobium vibrioforme</name>
    <dbReference type="NCBI Taxonomy" id="1098"/>
    <lineage>
        <taxon>Bacteria</taxon>
        <taxon>Pseudomonadati</taxon>
        <taxon>Chlorobiota</taxon>
        <taxon>Chlorobiia</taxon>
        <taxon>Chlorobiales</taxon>
        <taxon>Chlorobiaceae</taxon>
        <taxon>Prosthecochloris</taxon>
    </lineage>
</organism>
<gene>
    <name evidence="13 16" type="primary">bioB</name>
    <name evidence="16" type="ORF">FGF68_00575</name>
</gene>
<comment type="subunit">
    <text evidence="13">Homodimer.</text>
</comment>
<dbReference type="GO" id="GO:0004076">
    <property type="term" value="F:biotin synthase activity"/>
    <property type="evidence" value="ECO:0007669"/>
    <property type="project" value="UniProtKB-UniRule"/>
</dbReference>
<dbReference type="NCBIfam" id="TIGR00433">
    <property type="entry name" value="bioB"/>
    <property type="match status" value="1"/>
</dbReference>
<keyword evidence="10 13" id="KW-0408">Iron</keyword>
<evidence type="ECO:0000256" key="12">
    <source>
        <dbReference type="ARBA" id="ARBA00051157"/>
    </source>
</evidence>
<evidence type="ECO:0000256" key="11">
    <source>
        <dbReference type="ARBA" id="ARBA00023014"/>
    </source>
</evidence>
<evidence type="ECO:0000256" key="5">
    <source>
        <dbReference type="ARBA" id="ARBA00022679"/>
    </source>
</evidence>
<dbReference type="GO" id="GO:0005506">
    <property type="term" value="F:iron ion binding"/>
    <property type="evidence" value="ECO:0007669"/>
    <property type="project" value="UniProtKB-UniRule"/>
</dbReference>
<evidence type="ECO:0000256" key="10">
    <source>
        <dbReference type="ARBA" id="ARBA00023004"/>
    </source>
</evidence>
<keyword evidence="17" id="KW-1185">Reference proteome</keyword>
<comment type="catalytic activity">
    <reaction evidence="12 13">
        <text>(4R,5S)-dethiobiotin + (sulfur carrier)-SH + 2 reduced [2Fe-2S]-[ferredoxin] + 2 S-adenosyl-L-methionine = (sulfur carrier)-H + biotin + 2 5'-deoxyadenosine + 2 L-methionine + 2 oxidized [2Fe-2S]-[ferredoxin]</text>
        <dbReference type="Rhea" id="RHEA:22060"/>
        <dbReference type="Rhea" id="RHEA-COMP:10000"/>
        <dbReference type="Rhea" id="RHEA-COMP:10001"/>
        <dbReference type="Rhea" id="RHEA-COMP:14737"/>
        <dbReference type="Rhea" id="RHEA-COMP:14739"/>
        <dbReference type="ChEBI" id="CHEBI:17319"/>
        <dbReference type="ChEBI" id="CHEBI:29917"/>
        <dbReference type="ChEBI" id="CHEBI:33737"/>
        <dbReference type="ChEBI" id="CHEBI:33738"/>
        <dbReference type="ChEBI" id="CHEBI:57586"/>
        <dbReference type="ChEBI" id="CHEBI:57844"/>
        <dbReference type="ChEBI" id="CHEBI:59789"/>
        <dbReference type="ChEBI" id="CHEBI:64428"/>
        <dbReference type="ChEBI" id="CHEBI:149473"/>
        <dbReference type="EC" id="2.8.1.6"/>
    </reaction>
</comment>
<keyword evidence="8 13" id="KW-0479">Metal-binding</keyword>
<dbReference type="GO" id="GO:0051539">
    <property type="term" value="F:4 iron, 4 sulfur cluster binding"/>
    <property type="evidence" value="ECO:0007669"/>
    <property type="project" value="UniProtKB-KW"/>
</dbReference>
<comment type="function">
    <text evidence="13">Catalyzes the conversion of dethiobiotin (DTB) to biotin by the insertion of a sulfur atom into dethiobiotin via a radical-based mechanism.</text>
</comment>
<evidence type="ECO:0000256" key="4">
    <source>
        <dbReference type="ARBA" id="ARBA00022485"/>
    </source>
</evidence>
<dbReference type="GO" id="GO:0051537">
    <property type="term" value="F:2 iron, 2 sulfur cluster binding"/>
    <property type="evidence" value="ECO:0007669"/>
    <property type="project" value="UniProtKB-KW"/>
</dbReference>
<dbReference type="InterPro" id="IPR010722">
    <property type="entry name" value="BATS_dom"/>
</dbReference>
<feature type="domain" description="Radical SAM core" evidence="15">
    <location>
        <begin position="57"/>
        <end position="289"/>
    </location>
</feature>
<feature type="binding site" evidence="13 14">
    <location>
        <position position="78"/>
    </location>
    <ligand>
        <name>[4Fe-4S] cluster</name>
        <dbReference type="ChEBI" id="CHEBI:49883"/>
        <note>4Fe-4S-S-AdoMet</note>
    </ligand>
</feature>
<reference evidence="16 17" key="1">
    <citation type="submission" date="2019-05" db="EMBL/GenBank/DDBJ databases">
        <title>Draft Whole-Genome sequence of the green sulfur bacterium Prosthecochloris vibrioformis DSM 260.</title>
        <authorList>
            <person name="Meyer T.E."/>
            <person name="Kyndt J.A."/>
        </authorList>
    </citation>
    <scope>NUCLEOTIDE SEQUENCE [LARGE SCALE GENOMIC DNA]</scope>
    <source>
        <strain evidence="16 17">DSM 260</strain>
    </source>
</reference>
<dbReference type="Gene3D" id="3.20.20.70">
    <property type="entry name" value="Aldolase class I"/>
    <property type="match status" value="1"/>
</dbReference>
<dbReference type="UniPathway" id="UPA00078">
    <property type="reaction ID" value="UER00162"/>
</dbReference>
<evidence type="ECO:0000313" key="17">
    <source>
        <dbReference type="Proteomes" id="UP000309544"/>
    </source>
</evidence>
<evidence type="ECO:0000256" key="14">
    <source>
        <dbReference type="PIRSR" id="PIRSR001619-1"/>
    </source>
</evidence>
<dbReference type="InterPro" id="IPR007197">
    <property type="entry name" value="rSAM"/>
</dbReference>
<comment type="pathway">
    <text evidence="1 13">Cofactor biosynthesis; biotin biosynthesis; biotin from 7,8-diaminononanoate: step 2/2.</text>
</comment>
<keyword evidence="7 13" id="KW-0001">2Fe-2S</keyword>
<dbReference type="SMART" id="SM00876">
    <property type="entry name" value="BATS"/>
    <property type="match status" value="1"/>
</dbReference>
<dbReference type="InterPro" id="IPR002684">
    <property type="entry name" value="Biotin_synth/BioAB"/>
</dbReference>
<comment type="caution">
    <text evidence="16">The sequence shown here is derived from an EMBL/GenBank/DDBJ whole genome shotgun (WGS) entry which is preliminary data.</text>
</comment>
<comment type="cofactor">
    <cofactor evidence="13">
        <name>[2Fe-2S] cluster</name>
        <dbReference type="ChEBI" id="CHEBI:190135"/>
    </cofactor>
    <text evidence="13">Binds 1 [2Fe-2S] cluster. The cluster is coordinated with 3 cysteines and 1 arginine.</text>
</comment>
<dbReference type="SFLD" id="SFLDG01278">
    <property type="entry name" value="biotin_synthase_like"/>
    <property type="match status" value="1"/>
</dbReference>
<dbReference type="CDD" id="cd01335">
    <property type="entry name" value="Radical_SAM"/>
    <property type="match status" value="1"/>
</dbReference>
<dbReference type="SUPFAM" id="SSF102114">
    <property type="entry name" value="Radical SAM enzymes"/>
    <property type="match status" value="1"/>
</dbReference>
<dbReference type="AlphaFoldDB" id="A0A5C4S611"/>
<evidence type="ECO:0000259" key="15">
    <source>
        <dbReference type="PROSITE" id="PS51918"/>
    </source>
</evidence>
<dbReference type="Proteomes" id="UP000309544">
    <property type="component" value="Unassembled WGS sequence"/>
</dbReference>
<evidence type="ECO:0000256" key="8">
    <source>
        <dbReference type="ARBA" id="ARBA00022723"/>
    </source>
</evidence>
<comment type="caution">
    <text evidence="13">Lacks conserved residue(s) required for the propagation of feature annotation.</text>
</comment>
<evidence type="ECO:0000256" key="7">
    <source>
        <dbReference type="ARBA" id="ARBA00022714"/>
    </source>
</evidence>
<evidence type="ECO:0000256" key="9">
    <source>
        <dbReference type="ARBA" id="ARBA00022756"/>
    </source>
</evidence>
<dbReference type="HAMAP" id="MF_01694">
    <property type="entry name" value="BioB"/>
    <property type="match status" value="1"/>
</dbReference>
<keyword evidence="5 13" id="KW-0808">Transferase</keyword>
<dbReference type="SMART" id="SM00729">
    <property type="entry name" value="Elp3"/>
    <property type="match status" value="1"/>
</dbReference>
<keyword evidence="9 13" id="KW-0093">Biotin biosynthesis</keyword>
<dbReference type="SFLD" id="SFLDS00029">
    <property type="entry name" value="Radical_SAM"/>
    <property type="match status" value="1"/>
</dbReference>
<dbReference type="GO" id="GO:0009102">
    <property type="term" value="P:biotin biosynthetic process"/>
    <property type="evidence" value="ECO:0007669"/>
    <property type="project" value="UniProtKB-UniRule"/>
</dbReference>
<feature type="binding site" evidence="13 14">
    <location>
        <position position="284"/>
    </location>
    <ligand>
        <name>[2Fe-2S] cluster</name>
        <dbReference type="ChEBI" id="CHEBI:190135"/>
    </ligand>
</feature>
<feature type="binding site" evidence="13 14">
    <location>
        <position position="153"/>
    </location>
    <ligand>
        <name>[2Fe-2S] cluster</name>
        <dbReference type="ChEBI" id="CHEBI:190135"/>
    </ligand>
</feature>
<evidence type="ECO:0000256" key="13">
    <source>
        <dbReference type="HAMAP-Rule" id="MF_01694"/>
    </source>
</evidence>
<feature type="binding site" evidence="13 14">
    <location>
        <position position="74"/>
    </location>
    <ligand>
        <name>[4Fe-4S] cluster</name>
        <dbReference type="ChEBI" id="CHEBI:49883"/>
        <note>4Fe-4S-S-AdoMet</note>
    </ligand>
</feature>